<feature type="region of interest" description="Disordered" evidence="1">
    <location>
        <begin position="102"/>
        <end position="124"/>
    </location>
</feature>
<protein>
    <submittedName>
        <fullName evidence="2">Uncharacterized protein</fullName>
    </submittedName>
</protein>
<keyword evidence="3" id="KW-1185">Reference proteome</keyword>
<reference evidence="2 3" key="1">
    <citation type="submission" date="2018-04" db="EMBL/GenBank/DDBJ databases">
        <authorList>
            <person name="Zhang X."/>
            <person name="Yuan J."/>
            <person name="Li F."/>
            <person name="Xiang J."/>
        </authorList>
    </citation>
    <scope>NUCLEOTIDE SEQUENCE [LARGE SCALE GENOMIC DNA]</scope>
    <source>
        <tissue evidence="2">Muscle</tissue>
    </source>
</reference>
<proteinExistence type="predicted"/>
<gene>
    <name evidence="2" type="ORF">C7M84_000326</name>
</gene>
<dbReference type="AlphaFoldDB" id="A0A3R7QJM8"/>
<evidence type="ECO:0000256" key="1">
    <source>
        <dbReference type="SAM" id="MobiDB-lite"/>
    </source>
</evidence>
<reference evidence="2 3" key="2">
    <citation type="submission" date="2019-01" db="EMBL/GenBank/DDBJ databases">
        <title>The decoding of complex shrimp genome reveals the adaptation for benthos swimmer, frequently molting mechanism and breeding impact on genome.</title>
        <authorList>
            <person name="Sun Y."/>
            <person name="Gao Y."/>
            <person name="Yu Y."/>
        </authorList>
    </citation>
    <scope>NUCLEOTIDE SEQUENCE [LARGE SCALE GENOMIC DNA]</scope>
    <source>
        <tissue evidence="2">Muscle</tissue>
    </source>
</reference>
<evidence type="ECO:0000313" key="2">
    <source>
        <dbReference type="EMBL" id="ROT80916.1"/>
    </source>
</evidence>
<accession>A0A3R7QJM8</accession>
<dbReference type="OrthoDB" id="6077919at2759"/>
<sequence>MEGDLGPLGLAQPCTDLPDIAQFLSIYMSEEDSLALQEGKQVTSGGQVMQHSVFSVGETVPSPTRDSDFSIMSLVSHNPNSQMTEPQVFKAYPMAAPLAQVSNRAPMPPKPQIPTKPQEQGQGKRHVLQRAMISIQVKHCPKWHQ</sequence>
<name>A0A3R7QJM8_PENVA</name>
<evidence type="ECO:0000313" key="3">
    <source>
        <dbReference type="Proteomes" id="UP000283509"/>
    </source>
</evidence>
<comment type="caution">
    <text evidence="2">The sequence shown here is derived from an EMBL/GenBank/DDBJ whole genome shotgun (WGS) entry which is preliminary data.</text>
</comment>
<dbReference type="EMBL" id="QCYY01001050">
    <property type="protein sequence ID" value="ROT80916.1"/>
    <property type="molecule type" value="Genomic_DNA"/>
</dbReference>
<dbReference type="Proteomes" id="UP000283509">
    <property type="component" value="Unassembled WGS sequence"/>
</dbReference>
<organism evidence="2 3">
    <name type="scientific">Penaeus vannamei</name>
    <name type="common">Whiteleg shrimp</name>
    <name type="synonym">Litopenaeus vannamei</name>
    <dbReference type="NCBI Taxonomy" id="6689"/>
    <lineage>
        <taxon>Eukaryota</taxon>
        <taxon>Metazoa</taxon>
        <taxon>Ecdysozoa</taxon>
        <taxon>Arthropoda</taxon>
        <taxon>Crustacea</taxon>
        <taxon>Multicrustacea</taxon>
        <taxon>Malacostraca</taxon>
        <taxon>Eumalacostraca</taxon>
        <taxon>Eucarida</taxon>
        <taxon>Decapoda</taxon>
        <taxon>Dendrobranchiata</taxon>
        <taxon>Penaeoidea</taxon>
        <taxon>Penaeidae</taxon>
        <taxon>Penaeus</taxon>
    </lineage>
</organism>